<dbReference type="Proteomes" id="UP000004754">
    <property type="component" value="Unassembled WGS sequence"/>
</dbReference>
<organism evidence="1 2">
    <name type="scientific">Pseudoramibacter alactolyticus ATCC 23263</name>
    <dbReference type="NCBI Taxonomy" id="887929"/>
    <lineage>
        <taxon>Bacteria</taxon>
        <taxon>Bacillati</taxon>
        <taxon>Bacillota</taxon>
        <taxon>Clostridia</taxon>
        <taxon>Eubacteriales</taxon>
        <taxon>Eubacteriaceae</taxon>
        <taxon>Pseudoramibacter</taxon>
    </lineage>
</organism>
<accession>E6MH58</accession>
<gene>
    <name evidence="1" type="ORF">HMP0721_1343</name>
</gene>
<evidence type="ECO:0000313" key="1">
    <source>
        <dbReference type="EMBL" id="EFV01948.1"/>
    </source>
</evidence>
<keyword evidence="2" id="KW-1185">Reference proteome</keyword>
<reference evidence="1 2" key="1">
    <citation type="submission" date="2010-12" db="EMBL/GenBank/DDBJ databases">
        <authorList>
            <person name="Muzny D."/>
            <person name="Qin X."/>
            <person name="Deng J."/>
            <person name="Jiang H."/>
            <person name="Liu Y."/>
            <person name="Qu J."/>
            <person name="Song X.-Z."/>
            <person name="Zhang L."/>
            <person name="Thornton R."/>
            <person name="Coyle M."/>
            <person name="Francisco L."/>
            <person name="Jackson L."/>
            <person name="Javaid M."/>
            <person name="Korchina V."/>
            <person name="Kovar C."/>
            <person name="Mata R."/>
            <person name="Mathew T."/>
            <person name="Ngo R."/>
            <person name="Nguyen L."/>
            <person name="Nguyen N."/>
            <person name="Okwuonu G."/>
            <person name="Ongeri F."/>
            <person name="Pham C."/>
            <person name="Simmons D."/>
            <person name="Wilczek-Boney K."/>
            <person name="Hale W."/>
            <person name="Jakkamsetti A."/>
            <person name="Pham P."/>
            <person name="Ruth R."/>
            <person name="San Lucas F."/>
            <person name="Warren J."/>
            <person name="Zhang J."/>
            <person name="Zhao Z."/>
            <person name="Zhou C."/>
            <person name="Zhu D."/>
            <person name="Lee S."/>
            <person name="Bess C."/>
            <person name="Blankenburg K."/>
            <person name="Forbes L."/>
            <person name="Fu Q."/>
            <person name="Gubbala S."/>
            <person name="Hirani K."/>
            <person name="Jayaseelan J.C."/>
            <person name="Lara F."/>
            <person name="Munidasa M."/>
            <person name="Palculict T."/>
            <person name="Patil S."/>
            <person name="Pu L.-L."/>
            <person name="Saada N."/>
            <person name="Tang L."/>
            <person name="Weissenberger G."/>
            <person name="Zhu Y."/>
            <person name="Hemphill L."/>
            <person name="Shang Y."/>
            <person name="Youmans B."/>
            <person name="Ayvaz T."/>
            <person name="Ross M."/>
            <person name="Santibanez J."/>
            <person name="Aqrawi P."/>
            <person name="Gross S."/>
            <person name="Joshi V."/>
            <person name="Fowler G."/>
            <person name="Nazareth L."/>
            <person name="Reid J."/>
            <person name="Worley K."/>
            <person name="Petrosino J."/>
            <person name="Highlander S."/>
            <person name="Gibbs R."/>
        </authorList>
    </citation>
    <scope>NUCLEOTIDE SEQUENCE [LARGE SCALE GENOMIC DNA]</scope>
    <source>
        <strain evidence="1 2">ATCC 23263</strain>
    </source>
</reference>
<evidence type="ECO:0000313" key="2">
    <source>
        <dbReference type="Proteomes" id="UP000004754"/>
    </source>
</evidence>
<comment type="caution">
    <text evidence="1">The sequence shown here is derived from an EMBL/GenBank/DDBJ whole genome shotgun (WGS) entry which is preliminary data.</text>
</comment>
<proteinExistence type="predicted"/>
<dbReference type="STRING" id="887929.HMP0721_1343"/>
<dbReference type="AlphaFoldDB" id="E6MH58"/>
<dbReference type="EMBL" id="AEQN01000016">
    <property type="protein sequence ID" value="EFV01948.1"/>
    <property type="molecule type" value="Genomic_DNA"/>
</dbReference>
<sequence>MPNQLTKFTPDNRHAPANHAAVYAEDPIRVILKNDQEIKA</sequence>
<protein>
    <submittedName>
        <fullName evidence="1">Uncharacterized protein</fullName>
    </submittedName>
</protein>
<dbReference type="HOGENOM" id="CLU_3295096_0_0_9"/>
<name>E6MH58_9FIRM</name>